<feature type="transmembrane region" description="Helical" evidence="6">
    <location>
        <begin position="173"/>
        <end position="197"/>
    </location>
</feature>
<evidence type="ECO:0000256" key="4">
    <source>
        <dbReference type="ARBA" id="ARBA00022989"/>
    </source>
</evidence>
<evidence type="ECO:0000256" key="6">
    <source>
        <dbReference type="SAM" id="Phobius"/>
    </source>
</evidence>
<evidence type="ECO:0000256" key="2">
    <source>
        <dbReference type="ARBA" id="ARBA00008707"/>
    </source>
</evidence>
<evidence type="ECO:0000256" key="3">
    <source>
        <dbReference type="ARBA" id="ARBA00022692"/>
    </source>
</evidence>
<reference evidence="7" key="1">
    <citation type="submission" date="2021-03" db="EMBL/GenBank/DDBJ databases">
        <authorList>
            <person name="Li Z."/>
            <person name="Yang C."/>
        </authorList>
    </citation>
    <scope>NUCLEOTIDE SEQUENCE</scope>
    <source>
        <strain evidence="7">Dzin_1.0</strain>
        <tissue evidence="7">Leaf</tissue>
    </source>
</reference>
<protein>
    <submittedName>
        <fullName evidence="7">Uncharacterized protein</fullName>
    </submittedName>
</protein>
<evidence type="ECO:0000313" key="7">
    <source>
        <dbReference type="EMBL" id="KAJ0971613.1"/>
    </source>
</evidence>
<dbReference type="AlphaFoldDB" id="A0A9D5HD00"/>
<gene>
    <name evidence="7" type="ORF">J5N97_019572</name>
</gene>
<dbReference type="Pfam" id="PF05078">
    <property type="entry name" value="DUF679"/>
    <property type="match status" value="1"/>
</dbReference>
<keyword evidence="3 6" id="KW-0812">Transmembrane</keyword>
<dbReference type="PANTHER" id="PTHR31621">
    <property type="entry name" value="PROTEIN DMP3"/>
    <property type="match status" value="1"/>
</dbReference>
<dbReference type="OrthoDB" id="525686at2759"/>
<dbReference type="InterPro" id="IPR007770">
    <property type="entry name" value="DMP"/>
</dbReference>
<keyword evidence="4 6" id="KW-1133">Transmembrane helix</keyword>
<accession>A0A9D5HD00</accession>
<feature type="transmembrane region" description="Helical" evidence="6">
    <location>
        <begin position="134"/>
        <end position="153"/>
    </location>
</feature>
<comment type="subcellular location">
    <subcellularLocation>
        <location evidence="1">Membrane</location>
        <topology evidence="1">Multi-pass membrane protein</topology>
    </subcellularLocation>
</comment>
<feature type="transmembrane region" description="Helical" evidence="6">
    <location>
        <begin position="74"/>
        <end position="92"/>
    </location>
</feature>
<proteinExistence type="inferred from homology"/>
<keyword evidence="8" id="KW-1185">Reference proteome</keyword>
<evidence type="ECO:0000313" key="8">
    <source>
        <dbReference type="Proteomes" id="UP001085076"/>
    </source>
</evidence>
<organism evidence="7 8">
    <name type="scientific">Dioscorea zingiberensis</name>
    <dbReference type="NCBI Taxonomy" id="325984"/>
    <lineage>
        <taxon>Eukaryota</taxon>
        <taxon>Viridiplantae</taxon>
        <taxon>Streptophyta</taxon>
        <taxon>Embryophyta</taxon>
        <taxon>Tracheophyta</taxon>
        <taxon>Spermatophyta</taxon>
        <taxon>Magnoliopsida</taxon>
        <taxon>Liliopsida</taxon>
        <taxon>Dioscoreales</taxon>
        <taxon>Dioscoreaceae</taxon>
        <taxon>Dioscorea</taxon>
    </lineage>
</organism>
<sequence>MRNIDEENREEESQEKQPLLLTETQETLIQKAINQTFKSTAHLANLLPTGTVLTFQLLSPIFTNQGHCDHSNQTITTLLLSLCTLSCFLLTFTDSFRDPSGKVRYGVATFRGLWVIDAGPGLPPEMGKSYRMKLIDWVHAFMSVLVFAAVALFDQNVVMCFFPKPSEEAQQLLLCLPVGIGVVCSLFFVAFVGRCVAEACDGVGAR</sequence>
<keyword evidence="5 6" id="KW-0472">Membrane</keyword>
<comment type="caution">
    <text evidence="7">The sequence shown here is derived from an EMBL/GenBank/DDBJ whole genome shotgun (WGS) entry which is preliminary data.</text>
</comment>
<dbReference type="Proteomes" id="UP001085076">
    <property type="component" value="Miscellaneous, Linkage group lg05"/>
</dbReference>
<feature type="transmembrane region" description="Helical" evidence="6">
    <location>
        <begin position="43"/>
        <end position="62"/>
    </location>
</feature>
<dbReference type="PANTHER" id="PTHR31621:SF0">
    <property type="entry name" value="PROTEIN DMP6"/>
    <property type="match status" value="1"/>
</dbReference>
<dbReference type="EMBL" id="JAGGNH010000005">
    <property type="protein sequence ID" value="KAJ0971613.1"/>
    <property type="molecule type" value="Genomic_DNA"/>
</dbReference>
<dbReference type="GO" id="GO:0016020">
    <property type="term" value="C:membrane"/>
    <property type="evidence" value="ECO:0007669"/>
    <property type="project" value="UniProtKB-SubCell"/>
</dbReference>
<reference evidence="7" key="2">
    <citation type="journal article" date="2022" name="Hortic Res">
        <title>The genome of Dioscorea zingiberensis sheds light on the biosynthesis, origin and evolution of the medicinally important diosgenin saponins.</title>
        <authorList>
            <person name="Li Y."/>
            <person name="Tan C."/>
            <person name="Li Z."/>
            <person name="Guo J."/>
            <person name="Li S."/>
            <person name="Chen X."/>
            <person name="Wang C."/>
            <person name="Dai X."/>
            <person name="Yang H."/>
            <person name="Song W."/>
            <person name="Hou L."/>
            <person name="Xu J."/>
            <person name="Tong Z."/>
            <person name="Xu A."/>
            <person name="Yuan X."/>
            <person name="Wang W."/>
            <person name="Yang Q."/>
            <person name="Chen L."/>
            <person name="Sun Z."/>
            <person name="Wang K."/>
            <person name="Pan B."/>
            <person name="Chen J."/>
            <person name="Bao Y."/>
            <person name="Liu F."/>
            <person name="Qi X."/>
            <person name="Gang D.R."/>
            <person name="Wen J."/>
            <person name="Li J."/>
        </authorList>
    </citation>
    <scope>NUCLEOTIDE SEQUENCE</scope>
    <source>
        <strain evidence="7">Dzin_1.0</strain>
    </source>
</reference>
<comment type="similarity">
    <text evidence="2">Belongs to the plant DMP1 protein family.</text>
</comment>
<name>A0A9D5HD00_9LILI</name>
<dbReference type="GO" id="GO:0010256">
    <property type="term" value="P:endomembrane system organization"/>
    <property type="evidence" value="ECO:0007669"/>
    <property type="project" value="TreeGrafter"/>
</dbReference>
<evidence type="ECO:0000256" key="5">
    <source>
        <dbReference type="ARBA" id="ARBA00023136"/>
    </source>
</evidence>
<dbReference type="GO" id="GO:0005737">
    <property type="term" value="C:cytoplasm"/>
    <property type="evidence" value="ECO:0007669"/>
    <property type="project" value="UniProtKB-ARBA"/>
</dbReference>
<evidence type="ECO:0000256" key="1">
    <source>
        <dbReference type="ARBA" id="ARBA00004141"/>
    </source>
</evidence>